<evidence type="ECO:0000313" key="2">
    <source>
        <dbReference type="Proteomes" id="UP000095287"/>
    </source>
</evidence>
<keyword evidence="2" id="KW-1185">Reference proteome</keyword>
<evidence type="ECO:0000313" key="3">
    <source>
        <dbReference type="WBParaSite" id="L893_g27102.t1"/>
    </source>
</evidence>
<proteinExistence type="predicted"/>
<accession>A0A1I7ZJP3</accession>
<reference evidence="3" key="1">
    <citation type="submission" date="2016-11" db="UniProtKB">
        <authorList>
            <consortium name="WormBaseParasite"/>
        </authorList>
    </citation>
    <scope>IDENTIFICATION</scope>
</reference>
<evidence type="ECO:0000256" key="1">
    <source>
        <dbReference type="SAM" id="MobiDB-lite"/>
    </source>
</evidence>
<sequence>METQEGSEVQEETTRRPSRSLPPTRPHNPTDATSEQVLLSAFGRRNPRKEIRSGGGDYASGYFVFCYSPLGDATS</sequence>
<dbReference type="AlphaFoldDB" id="A0A1I7ZJP3"/>
<name>A0A1I7ZJP3_9BILA</name>
<dbReference type="WBParaSite" id="L893_g27102.t1">
    <property type="protein sequence ID" value="L893_g27102.t1"/>
    <property type="gene ID" value="L893_g27102"/>
</dbReference>
<organism evidence="2 3">
    <name type="scientific">Steinernema glaseri</name>
    <dbReference type="NCBI Taxonomy" id="37863"/>
    <lineage>
        <taxon>Eukaryota</taxon>
        <taxon>Metazoa</taxon>
        <taxon>Ecdysozoa</taxon>
        <taxon>Nematoda</taxon>
        <taxon>Chromadorea</taxon>
        <taxon>Rhabditida</taxon>
        <taxon>Tylenchina</taxon>
        <taxon>Panagrolaimomorpha</taxon>
        <taxon>Strongyloidoidea</taxon>
        <taxon>Steinernematidae</taxon>
        <taxon>Steinernema</taxon>
    </lineage>
</organism>
<dbReference type="Proteomes" id="UP000095287">
    <property type="component" value="Unplaced"/>
</dbReference>
<protein>
    <submittedName>
        <fullName evidence="3">Uncharacterized protein</fullName>
    </submittedName>
</protein>
<feature type="region of interest" description="Disordered" evidence="1">
    <location>
        <begin position="1"/>
        <end position="54"/>
    </location>
</feature>